<proteinExistence type="predicted"/>
<sequence length="249" mass="25897">MTGGAVAAVTNGIRSELLRYVSGYSSLGIVAFSALVPWFVANFLGWPDSSGGLSVSDNIRIFWSLAASIAPVATFAGSYLVTREAYYGTLRRSVVAAGMTNVLVSKYVAAVMVGLGSVVTGIVVWGGTVVFSLPPDVASQLVAPESLGLLPGVLVASALAAVWGCSLGWIFQHYYATTILTLVIPLAVELPLLATAPDVARWLPSGALAGLASVPFEGLLEPSAAFCVSLGWLLFAGFGAVWSLRRKEL</sequence>
<feature type="transmembrane region" description="Helical" evidence="1">
    <location>
        <begin position="21"/>
        <end position="41"/>
    </location>
</feature>
<organism evidence="2">
    <name type="scientific">Paenarthrobacter sp. AMU7</name>
    <dbReference type="NCBI Taxonomy" id="3162492"/>
    <lineage>
        <taxon>Bacteria</taxon>
        <taxon>Bacillati</taxon>
        <taxon>Actinomycetota</taxon>
        <taxon>Actinomycetes</taxon>
        <taxon>Micrococcales</taxon>
        <taxon>Micrococcaceae</taxon>
        <taxon>Paenarthrobacter</taxon>
    </lineage>
</organism>
<keyword evidence="1" id="KW-0472">Membrane</keyword>
<dbReference type="EMBL" id="CP165735">
    <property type="protein sequence ID" value="XDV70830.1"/>
    <property type="molecule type" value="Genomic_DNA"/>
</dbReference>
<name>A0AB39YKJ2_9MICC</name>
<feature type="transmembrane region" description="Helical" evidence="1">
    <location>
        <begin position="103"/>
        <end position="127"/>
    </location>
</feature>
<feature type="transmembrane region" description="Helical" evidence="1">
    <location>
        <begin position="147"/>
        <end position="167"/>
    </location>
</feature>
<evidence type="ECO:0000256" key="1">
    <source>
        <dbReference type="SAM" id="Phobius"/>
    </source>
</evidence>
<accession>A0AB39YKJ2</accession>
<evidence type="ECO:0000313" key="2">
    <source>
        <dbReference type="EMBL" id="XDV70830.1"/>
    </source>
</evidence>
<gene>
    <name evidence="2" type="ORF">ABQM86_17970</name>
</gene>
<feature type="transmembrane region" description="Helical" evidence="1">
    <location>
        <begin position="61"/>
        <end position="82"/>
    </location>
</feature>
<dbReference type="AlphaFoldDB" id="A0AB39YKJ2"/>
<keyword evidence="1" id="KW-1133">Transmembrane helix</keyword>
<dbReference type="RefSeq" id="WP_369745176.1">
    <property type="nucleotide sequence ID" value="NZ_CP165735.1"/>
</dbReference>
<keyword evidence="1" id="KW-0812">Transmembrane</keyword>
<reference evidence="2" key="1">
    <citation type="submission" date="2024-07" db="EMBL/GenBank/DDBJ databases">
        <authorList>
            <person name="Li J."/>
            <person name="Wei H."/>
            <person name="Ma J."/>
        </authorList>
    </citation>
    <scope>NUCLEOTIDE SEQUENCE</scope>
    <source>
        <strain evidence="2">AMU7</strain>
    </source>
</reference>
<feature type="transmembrane region" description="Helical" evidence="1">
    <location>
        <begin position="174"/>
        <end position="194"/>
    </location>
</feature>
<protein>
    <recommendedName>
        <fullName evidence="3">ABC transporter permease</fullName>
    </recommendedName>
</protein>
<evidence type="ECO:0008006" key="3">
    <source>
        <dbReference type="Google" id="ProtNLM"/>
    </source>
</evidence>
<feature type="transmembrane region" description="Helical" evidence="1">
    <location>
        <begin position="223"/>
        <end position="244"/>
    </location>
</feature>